<dbReference type="InterPro" id="IPR009006">
    <property type="entry name" value="Ala_racemase/Decarboxylase_C"/>
</dbReference>
<dbReference type="OrthoDB" id="9802241at2"/>
<dbReference type="Gene3D" id="2.40.37.10">
    <property type="entry name" value="Lyase, Ornithine Decarboxylase, Chain A, domain 1"/>
    <property type="match status" value="1"/>
</dbReference>
<dbReference type="InterPro" id="IPR029063">
    <property type="entry name" value="SAM-dependent_MTases_sf"/>
</dbReference>
<evidence type="ECO:0000259" key="4">
    <source>
        <dbReference type="Pfam" id="PF02784"/>
    </source>
</evidence>
<evidence type="ECO:0000256" key="2">
    <source>
        <dbReference type="ARBA" id="ARBA00022898"/>
    </source>
</evidence>
<dbReference type="PRINTS" id="PR01179">
    <property type="entry name" value="ODADCRBXLASE"/>
</dbReference>
<dbReference type="Pfam" id="PF02784">
    <property type="entry name" value="Orn_Arg_deC_N"/>
    <property type="match status" value="1"/>
</dbReference>
<reference evidence="6 7" key="1">
    <citation type="submission" date="2018-08" db="EMBL/GenBank/DDBJ databases">
        <title>A genome reference for cultivated species of the human gut microbiota.</title>
        <authorList>
            <person name="Zou Y."/>
            <person name="Xue W."/>
            <person name="Luo G."/>
        </authorList>
    </citation>
    <scope>NUCLEOTIDE SEQUENCE [LARGE SCALE GENOMIC DNA]</scope>
    <source>
        <strain evidence="6 7">AM07-24</strain>
    </source>
</reference>
<comment type="cofactor">
    <cofactor evidence="1 3">
        <name>pyridoxal 5'-phosphate</name>
        <dbReference type="ChEBI" id="CHEBI:597326"/>
    </cofactor>
</comment>
<dbReference type="STRING" id="1776384.GCA_900086585_03360"/>
<protein>
    <submittedName>
        <fullName evidence="6">Methyltransferase domain-containing protein</fullName>
    </submittedName>
</protein>
<evidence type="ECO:0000259" key="5">
    <source>
        <dbReference type="Pfam" id="PF08241"/>
    </source>
</evidence>
<dbReference type="AlphaFoldDB" id="A0A415E8F5"/>
<dbReference type="CDD" id="cd02440">
    <property type="entry name" value="AdoMet_MTases"/>
    <property type="match status" value="1"/>
</dbReference>
<dbReference type="GO" id="GO:0008757">
    <property type="term" value="F:S-adenosylmethionine-dependent methyltransferase activity"/>
    <property type="evidence" value="ECO:0007669"/>
    <property type="project" value="InterPro"/>
</dbReference>
<accession>A0A415E8F5</accession>
<feature type="active site" description="Proton donor" evidence="3">
    <location>
        <position position="607"/>
    </location>
</feature>
<proteinExistence type="predicted"/>
<dbReference type="SUPFAM" id="SSF51419">
    <property type="entry name" value="PLP-binding barrel"/>
    <property type="match status" value="1"/>
</dbReference>
<dbReference type="GO" id="GO:0032259">
    <property type="term" value="P:methylation"/>
    <property type="evidence" value="ECO:0007669"/>
    <property type="project" value="UniProtKB-KW"/>
</dbReference>
<dbReference type="PANTHER" id="PTHR43727">
    <property type="entry name" value="DIAMINOPIMELATE DECARBOXYLASE"/>
    <property type="match status" value="1"/>
</dbReference>
<dbReference type="SUPFAM" id="SSF50621">
    <property type="entry name" value="Alanine racemase C-terminal domain-like"/>
    <property type="match status" value="1"/>
</dbReference>
<evidence type="ECO:0000313" key="6">
    <source>
        <dbReference type="EMBL" id="RHJ89984.1"/>
    </source>
</evidence>
<keyword evidence="6" id="KW-0489">Methyltransferase</keyword>
<dbReference type="InterPro" id="IPR002433">
    <property type="entry name" value="Orn_de-COase"/>
</dbReference>
<dbReference type="Proteomes" id="UP000284841">
    <property type="component" value="Unassembled WGS sequence"/>
</dbReference>
<dbReference type="Pfam" id="PF08241">
    <property type="entry name" value="Methyltransf_11"/>
    <property type="match status" value="1"/>
</dbReference>
<feature type="domain" description="Methyltransferase type 11" evidence="5">
    <location>
        <begin position="49"/>
        <end position="145"/>
    </location>
</feature>
<dbReference type="GO" id="GO:0009089">
    <property type="term" value="P:lysine biosynthetic process via diaminopimelate"/>
    <property type="evidence" value="ECO:0007669"/>
    <property type="project" value="TreeGrafter"/>
</dbReference>
<dbReference type="PANTHER" id="PTHR43727:SF2">
    <property type="entry name" value="GROUP IV DECARBOXYLASE"/>
    <property type="match status" value="1"/>
</dbReference>
<dbReference type="Gene3D" id="3.20.20.10">
    <property type="entry name" value="Alanine racemase"/>
    <property type="match status" value="1"/>
</dbReference>
<comment type="caution">
    <text evidence="6">The sequence shown here is derived from an EMBL/GenBank/DDBJ whole genome shotgun (WGS) entry which is preliminary data.</text>
</comment>
<dbReference type="SUPFAM" id="SSF53335">
    <property type="entry name" value="S-adenosyl-L-methionine-dependent methyltransferases"/>
    <property type="match status" value="1"/>
</dbReference>
<feature type="modified residue" description="N6-(pyridoxal phosphate)lysine" evidence="3">
    <location>
        <position position="307"/>
    </location>
</feature>
<dbReference type="InterPro" id="IPR029066">
    <property type="entry name" value="PLP-binding_barrel"/>
</dbReference>
<gene>
    <name evidence="6" type="ORF">DW099_05385</name>
</gene>
<name>A0A415E8F5_9FIRM</name>
<dbReference type="RefSeq" id="WP_118334076.1">
    <property type="nucleotide sequence ID" value="NZ_AP025567.1"/>
</dbReference>
<dbReference type="InterPro" id="IPR000183">
    <property type="entry name" value="Orn/DAP/Arg_de-COase"/>
</dbReference>
<dbReference type="GO" id="GO:0006596">
    <property type="term" value="P:polyamine biosynthetic process"/>
    <property type="evidence" value="ECO:0007669"/>
    <property type="project" value="InterPro"/>
</dbReference>
<evidence type="ECO:0000256" key="3">
    <source>
        <dbReference type="PIRSR" id="PIRSR600183-50"/>
    </source>
</evidence>
<dbReference type="GO" id="GO:0008836">
    <property type="term" value="F:diaminopimelate decarboxylase activity"/>
    <property type="evidence" value="ECO:0007669"/>
    <property type="project" value="TreeGrafter"/>
</dbReference>
<dbReference type="InterPro" id="IPR013216">
    <property type="entry name" value="Methyltransf_11"/>
</dbReference>
<dbReference type="InterPro" id="IPR022644">
    <property type="entry name" value="De-COase2_N"/>
</dbReference>
<keyword evidence="6" id="KW-0808">Transferase</keyword>
<dbReference type="PRINTS" id="PR01182">
    <property type="entry name" value="ORNDCRBXLASE"/>
</dbReference>
<keyword evidence="7" id="KW-1185">Reference proteome</keyword>
<dbReference type="Gene3D" id="3.40.50.150">
    <property type="entry name" value="Vaccinia Virus protein VP39"/>
    <property type="match status" value="1"/>
</dbReference>
<organism evidence="6 7">
    <name type="scientific">Emergencia timonensis</name>
    <dbReference type="NCBI Taxonomy" id="1776384"/>
    <lineage>
        <taxon>Bacteria</taxon>
        <taxon>Bacillati</taxon>
        <taxon>Bacillota</taxon>
        <taxon>Clostridia</taxon>
        <taxon>Peptostreptococcales</taxon>
        <taxon>Anaerovoracaceae</taxon>
        <taxon>Emergencia</taxon>
    </lineage>
</organism>
<evidence type="ECO:0000313" key="7">
    <source>
        <dbReference type="Proteomes" id="UP000284841"/>
    </source>
</evidence>
<keyword evidence="2 3" id="KW-0663">Pyridoxal phosphate</keyword>
<feature type="domain" description="Orn/DAP/Arg decarboxylase 2 N-terminal" evidence="4">
    <location>
        <begin position="286"/>
        <end position="524"/>
    </location>
</feature>
<dbReference type="EMBL" id="QRMS01000001">
    <property type="protein sequence ID" value="RHJ89984.1"/>
    <property type="molecule type" value="Genomic_DNA"/>
</dbReference>
<evidence type="ECO:0000256" key="1">
    <source>
        <dbReference type="ARBA" id="ARBA00001933"/>
    </source>
</evidence>
<sequence length="660" mass="72703">MISTNAKAIQASFTRQAENFETKAMSFSKQEYLEHTVSCANPKKTDTVLEVAAGTCVCGRSLAPFVQTVTCLDMTAAMLAVGKDMAEKEGFCNMNFVQGDAERLPFLDDGFDIVISRLAFHHFANPKRCFSEMARVLKPGGKLVVIDMEAAEEALRATEDEIETMRDPSHMRNLSRNDFAGLFENYHLTITAADCTEIPVSLTAWLALTQTCEGVAAKITQRLRDEMAGGSLTGLQPYEKDGKIYFNQRWLMMIGEKSSLPRRLKDGIAKYAEDFDSFYLYDESGIHAHMESLKSNFPNVDFLYSIKCNSNPHVLRSIFAAGFGADAASMGEVLLAEKAGLTKEDIFYSAPGKSREDIEAAVSRAVLIADSIDEIKRIEAAAERLGENVEIGIRLNPDFSFDGNAGRPSKFGIDEEQAIAFLKSSDLCRIKITGIHVHLKSQELEADVLASYYSKVLRLAEKFENLCGGLKYVNMGSGMGISYSPQDTPLDVMRLAAAVESRLNTFRTRYPDTKIIIETGRYVVGKSGFYVTKVTDRKTSYGRTYLILKNTLNGFLRPSLAKLVAHYSGEASPDGSEPLFTSTDAFEFLTLKEDARLETVTLTGNLCTASDVVAEDLQMPHLVCGDSVIITNAGSYGAVLSPMQFSSQEKPIELFLNKNG</sequence>